<gene>
    <name evidence="1" type="ORF">HMI49_01875</name>
</gene>
<comment type="caution">
    <text evidence="1">The sequence shown here is derived from an EMBL/GenBank/DDBJ whole genome shotgun (WGS) entry which is preliminary data.</text>
</comment>
<organism evidence="1 2">
    <name type="scientific">Corallococcus exercitus</name>
    <dbReference type="NCBI Taxonomy" id="2316736"/>
    <lineage>
        <taxon>Bacteria</taxon>
        <taxon>Pseudomonadati</taxon>
        <taxon>Myxococcota</taxon>
        <taxon>Myxococcia</taxon>
        <taxon>Myxococcales</taxon>
        <taxon>Cystobacterineae</taxon>
        <taxon>Myxococcaceae</taxon>
        <taxon>Corallococcus</taxon>
    </lineage>
</organism>
<dbReference type="Proteomes" id="UP000563426">
    <property type="component" value="Unassembled WGS sequence"/>
</dbReference>
<evidence type="ECO:0000313" key="1">
    <source>
        <dbReference type="EMBL" id="NOK31951.1"/>
    </source>
</evidence>
<sequence>MNPQKLQVIPGIRHRLVKPANKAANTAPAGQKYSIKFINNSNNDWTFCCFQKDPTITDPTIMSLAWYTKKVVSGESVTFTWYITYNFLWASTGILQPGITFDASQVVGADLTNDNLITLTSPASEEYKFISESNAGTSGSLSIYCDNTIPDPKVVTNGAPSVGIGMSGQGTFALQAQPNTTTTFTPNPTYYITFANELSLGQVMSAEQTTSAQQVSFPGAVNLCTATLDHTNAWSLSYG</sequence>
<proteinExistence type="predicted"/>
<dbReference type="EMBL" id="JABFJV010000005">
    <property type="protein sequence ID" value="NOK31951.1"/>
    <property type="molecule type" value="Genomic_DNA"/>
</dbReference>
<keyword evidence="2" id="KW-1185">Reference proteome</keyword>
<evidence type="ECO:0000313" key="2">
    <source>
        <dbReference type="Proteomes" id="UP000563426"/>
    </source>
</evidence>
<dbReference type="AlphaFoldDB" id="A0A7Y4KE05"/>
<dbReference type="RefSeq" id="WP_171432795.1">
    <property type="nucleotide sequence ID" value="NZ_JABFJV010000005.1"/>
</dbReference>
<reference evidence="1 2" key="1">
    <citation type="submission" date="2020-05" db="EMBL/GenBank/DDBJ databases">
        <authorList>
            <person name="Whitworth D."/>
        </authorList>
    </citation>
    <scope>NUCLEOTIDE SEQUENCE [LARGE SCALE GENOMIC DNA]</scope>
    <source>
        <strain evidence="1 2">AB043B</strain>
    </source>
</reference>
<protein>
    <submittedName>
        <fullName evidence="1">Protein rhiA</fullName>
    </submittedName>
</protein>
<name>A0A7Y4KE05_9BACT</name>
<accession>A0A7Y4KE05</accession>